<dbReference type="InParanoid" id="A0A3R7C4B6"/>
<name>A0A3R7C4B6_CLOSI</name>
<reference evidence="1 2" key="2">
    <citation type="journal article" date="2021" name="Genomics">
        <title>High-quality reference genome for Clonorchis sinensis.</title>
        <authorList>
            <person name="Young N.D."/>
            <person name="Stroehlein A.J."/>
            <person name="Kinkar L."/>
            <person name="Wang T."/>
            <person name="Sohn W.M."/>
            <person name="Chang B.C.H."/>
            <person name="Kaur P."/>
            <person name="Weisz D."/>
            <person name="Dudchenko O."/>
            <person name="Aiden E.L."/>
            <person name="Korhonen P.K."/>
            <person name="Gasser R.B."/>
        </authorList>
    </citation>
    <scope>NUCLEOTIDE SEQUENCE [LARGE SCALE GENOMIC DNA]</scope>
    <source>
        <strain evidence="1">Cs-k2</strain>
    </source>
</reference>
<reference evidence="1 2" key="1">
    <citation type="journal article" date="2018" name="Biotechnol. Adv.">
        <title>Improved genomic resources and new bioinformatic workflow for the carcinogenic parasite Clonorchis sinensis: Biotechnological implications.</title>
        <authorList>
            <person name="Wang D."/>
            <person name="Korhonen P.K."/>
            <person name="Gasser R.B."/>
            <person name="Young N.D."/>
        </authorList>
    </citation>
    <scope>NUCLEOTIDE SEQUENCE [LARGE SCALE GENOMIC DNA]</scope>
    <source>
        <strain evidence="1">Cs-k2</strain>
    </source>
</reference>
<evidence type="ECO:0000313" key="1">
    <source>
        <dbReference type="EMBL" id="KAG5450894.1"/>
    </source>
</evidence>
<comment type="caution">
    <text evidence="1">The sequence shown here is derived from an EMBL/GenBank/DDBJ whole genome shotgun (WGS) entry which is preliminary data.</text>
</comment>
<evidence type="ECO:0000313" key="2">
    <source>
        <dbReference type="Proteomes" id="UP000286415"/>
    </source>
</evidence>
<dbReference type="Proteomes" id="UP000286415">
    <property type="component" value="Unassembled WGS sequence"/>
</dbReference>
<keyword evidence="2" id="KW-1185">Reference proteome</keyword>
<sequence>MDSGEFLRQSVVQIRSLHIDFPCPGLSNLAIFQPSCFLRVACQLGTEKVLQLSDTILVFHDSTVALDSVYRLVLFNTQQCAPQICEHRALFLNKNEESGHPCLTPLFVGKLLESSPSTLTRPEVEIDAWNCSALARVMLKESGVITGPTRWHDQSQVAFHRRNDNP</sequence>
<gene>
    <name evidence="1" type="ORF">CSKR_109268</name>
</gene>
<protein>
    <submittedName>
        <fullName evidence="1">Uncharacterized protein</fullName>
    </submittedName>
</protein>
<dbReference type="EMBL" id="NIRI02000042">
    <property type="protein sequence ID" value="KAG5450894.1"/>
    <property type="molecule type" value="Genomic_DNA"/>
</dbReference>
<organism evidence="1 2">
    <name type="scientific">Clonorchis sinensis</name>
    <name type="common">Chinese liver fluke</name>
    <dbReference type="NCBI Taxonomy" id="79923"/>
    <lineage>
        <taxon>Eukaryota</taxon>
        <taxon>Metazoa</taxon>
        <taxon>Spiralia</taxon>
        <taxon>Lophotrochozoa</taxon>
        <taxon>Platyhelminthes</taxon>
        <taxon>Trematoda</taxon>
        <taxon>Digenea</taxon>
        <taxon>Opisthorchiida</taxon>
        <taxon>Opisthorchiata</taxon>
        <taxon>Opisthorchiidae</taxon>
        <taxon>Clonorchis</taxon>
    </lineage>
</organism>
<accession>A0A3R7C4B6</accession>
<dbReference type="AlphaFoldDB" id="A0A3R7C4B6"/>
<proteinExistence type="predicted"/>